<feature type="compositionally biased region" description="Basic and acidic residues" evidence="1">
    <location>
        <begin position="282"/>
        <end position="298"/>
    </location>
</feature>
<feature type="compositionally biased region" description="Basic and acidic residues" evidence="1">
    <location>
        <begin position="329"/>
        <end position="340"/>
    </location>
</feature>
<dbReference type="InParanoid" id="A0A423VWM9"/>
<evidence type="ECO:0000256" key="1">
    <source>
        <dbReference type="SAM" id="MobiDB-lite"/>
    </source>
</evidence>
<comment type="caution">
    <text evidence="2">The sequence shown here is derived from an EMBL/GenBank/DDBJ whole genome shotgun (WGS) entry which is preliminary data.</text>
</comment>
<evidence type="ECO:0000313" key="2">
    <source>
        <dbReference type="EMBL" id="ROV95493.1"/>
    </source>
</evidence>
<feature type="compositionally biased region" description="Polar residues" evidence="1">
    <location>
        <begin position="342"/>
        <end position="360"/>
    </location>
</feature>
<proteinExistence type="predicted"/>
<reference evidence="2 3" key="1">
    <citation type="submission" date="2015-09" db="EMBL/GenBank/DDBJ databases">
        <title>Host preference determinants of Valsa canker pathogens revealed by comparative genomics.</title>
        <authorList>
            <person name="Yin Z."/>
            <person name="Huang L."/>
        </authorList>
    </citation>
    <scope>NUCLEOTIDE SEQUENCE [LARGE SCALE GENOMIC DNA]</scope>
    <source>
        <strain evidence="2 3">SXYLt</strain>
    </source>
</reference>
<evidence type="ECO:0000313" key="3">
    <source>
        <dbReference type="Proteomes" id="UP000285146"/>
    </source>
</evidence>
<gene>
    <name evidence="2" type="ORF">VPNG_08897</name>
</gene>
<dbReference type="EMBL" id="LKEB01000071">
    <property type="protein sequence ID" value="ROV95493.1"/>
    <property type="molecule type" value="Genomic_DNA"/>
</dbReference>
<keyword evidence="3" id="KW-1185">Reference proteome</keyword>
<feature type="region of interest" description="Disordered" evidence="1">
    <location>
        <begin position="274"/>
        <end position="366"/>
    </location>
</feature>
<feature type="region of interest" description="Disordered" evidence="1">
    <location>
        <begin position="184"/>
        <end position="226"/>
    </location>
</feature>
<organism evidence="2 3">
    <name type="scientific">Cytospora leucostoma</name>
    <dbReference type="NCBI Taxonomy" id="1230097"/>
    <lineage>
        <taxon>Eukaryota</taxon>
        <taxon>Fungi</taxon>
        <taxon>Dikarya</taxon>
        <taxon>Ascomycota</taxon>
        <taxon>Pezizomycotina</taxon>
        <taxon>Sordariomycetes</taxon>
        <taxon>Sordariomycetidae</taxon>
        <taxon>Diaporthales</taxon>
        <taxon>Cytosporaceae</taxon>
        <taxon>Cytospora</taxon>
    </lineage>
</organism>
<protein>
    <submittedName>
        <fullName evidence="2">Uncharacterized protein</fullName>
    </submittedName>
</protein>
<accession>A0A423VWM9</accession>
<name>A0A423VWM9_9PEZI</name>
<sequence length="366" mass="41186">MVKTIHGNPWYDQPRYSAARNHVIAHIPKHIRDIEAAKKNLKAAKQMRATKRENQIIEAALGKIRRSYSFIRSELKGYRDLYRWKEFPHLHDTVKKVSQINLNGLETVPGGPVKHHIPNFIVDHAPNKVIENTKSKPSVGSAVAVSSSRSSTAAAFGQRQSQLHANPPMQPMAWYPVRDSVAGTLHPREAPHHGPYSYQGAGSHHQRPPSQWFPQAHDPRQLPQPYWYGKTSQQRYPYPVPYTMGPISGPLRFGAYGYPYGQVAPPFHPSPALQWPPPATAHQHDPRTASRIPREIAIGHKRTRSDSLTDLPPYKRRVPAQSYTPPGDGDAKALENHFDDQGASSETLSNGSPWRQQGSIKSEEEW</sequence>
<dbReference type="Proteomes" id="UP000285146">
    <property type="component" value="Unassembled WGS sequence"/>
</dbReference>
<dbReference type="AlphaFoldDB" id="A0A423VWM9"/>